<dbReference type="EMBL" id="WVTB01000053">
    <property type="protein sequence ID" value="KAF3803824.1"/>
    <property type="molecule type" value="Genomic_DNA"/>
</dbReference>
<comment type="caution">
    <text evidence="1">The sequence shown here is derived from an EMBL/GenBank/DDBJ whole genome shotgun (WGS) entry which is preliminary data.</text>
</comment>
<accession>A0A8H4FK30</accession>
<dbReference type="AlphaFoldDB" id="A0A8H4FK30"/>
<organism evidence="1 2">
    <name type="scientific">Colletotrichum gloeosporioides</name>
    <name type="common">Anthracnose fungus</name>
    <name type="synonym">Glomerella cingulata</name>
    <dbReference type="NCBI Taxonomy" id="474922"/>
    <lineage>
        <taxon>Eukaryota</taxon>
        <taxon>Fungi</taxon>
        <taxon>Dikarya</taxon>
        <taxon>Ascomycota</taxon>
        <taxon>Pezizomycotina</taxon>
        <taxon>Sordariomycetes</taxon>
        <taxon>Hypocreomycetidae</taxon>
        <taxon>Glomerellales</taxon>
        <taxon>Glomerellaceae</taxon>
        <taxon>Colletotrichum</taxon>
        <taxon>Colletotrichum gloeosporioides species complex</taxon>
    </lineage>
</organism>
<dbReference type="RefSeq" id="XP_045262983.1">
    <property type="nucleotide sequence ID" value="XM_045411562.1"/>
</dbReference>
<evidence type="ECO:0000313" key="1">
    <source>
        <dbReference type="EMBL" id="KAF3803824.1"/>
    </source>
</evidence>
<proteinExistence type="predicted"/>
<reference evidence="1" key="1">
    <citation type="journal article" date="2020" name="Phytopathology">
        <title>Genome sequence and comparative analysis of Colletotrichum gloeosporioides isolated from Liriodendron leaves.</title>
        <authorList>
            <person name="Fu F.F."/>
            <person name="Hao Z."/>
            <person name="Wang P."/>
            <person name="Lu Y."/>
            <person name="Xue L.J."/>
            <person name="Wei G."/>
            <person name="Tian Y."/>
            <person name="Baishi H."/>
            <person name="Xu H."/>
            <person name="Shi J."/>
            <person name="Cheng T."/>
            <person name="Wang G."/>
            <person name="Yi Y."/>
            <person name="Chen J."/>
        </authorList>
    </citation>
    <scope>NUCLEOTIDE SEQUENCE</scope>
    <source>
        <strain evidence="1">Lc1</strain>
    </source>
</reference>
<name>A0A8H4FK30_COLGL</name>
<evidence type="ECO:0000313" key="2">
    <source>
        <dbReference type="Proteomes" id="UP000613401"/>
    </source>
</evidence>
<dbReference type="Proteomes" id="UP000613401">
    <property type="component" value="Unassembled WGS sequence"/>
</dbReference>
<protein>
    <submittedName>
        <fullName evidence="1">Atrochrysone carboxylic acid synthase</fullName>
    </submittedName>
</protein>
<sequence length="245" mass="28556">MSILLGFITSVPSMRREKGESWQTLSRNMAALHCAGVGIDFNDVHQPFEQSAKLRDLPLWSDKKHDQKRRRIRLKLLVPLKIVYLSEKSGLYVKEMERLIKAINLDEDFRLAIIHAGRIIHPLWSRYAHPTRQKAFASVVSACRRSCGIERREGLISATVFDRYLKIPDSRPYGAPVPKRQEDILRLSSHFESLRNLKCDLLKLSRMAREEDDNLTWFCEKADRSITRKGEVSFRYSIESPEEFR</sequence>
<gene>
    <name evidence="1" type="ORF">GCG54_00011662</name>
</gene>
<keyword evidence="2" id="KW-1185">Reference proteome</keyword>
<reference evidence="1" key="2">
    <citation type="submission" date="2020-03" db="EMBL/GenBank/DDBJ databases">
        <authorList>
            <person name="Fu F.-F."/>
            <person name="Chen J."/>
        </authorList>
    </citation>
    <scope>NUCLEOTIDE SEQUENCE</scope>
    <source>
        <strain evidence="1">Lc1</strain>
    </source>
</reference>
<dbReference type="GeneID" id="69018788"/>